<gene>
    <name evidence="2" type="ORF">MJG50_21395</name>
</gene>
<proteinExistence type="predicted"/>
<keyword evidence="1" id="KW-0812">Transmembrane</keyword>
<name>A0AAW5EGA2_9BACI</name>
<evidence type="ECO:0000313" key="3">
    <source>
        <dbReference type="Proteomes" id="UP001431131"/>
    </source>
</evidence>
<reference evidence="2" key="1">
    <citation type="submission" date="2022-02" db="EMBL/GenBank/DDBJ databases">
        <title>Fredinandcohnia quinoae sp. nov. isolated from Chenopodium quinoa seeds.</title>
        <authorList>
            <person name="Saati-Santamaria Z."/>
            <person name="Flores-Felix J.D."/>
            <person name="Igual J.M."/>
            <person name="Velazquez E."/>
            <person name="Garcia-Fraile P."/>
            <person name="Martinez-Molina E."/>
        </authorList>
    </citation>
    <scope>NUCLEOTIDE SEQUENCE</scope>
    <source>
        <strain evidence="2">SECRCQ15</strain>
    </source>
</reference>
<accession>A0AAW5EGA2</accession>
<evidence type="ECO:0000256" key="1">
    <source>
        <dbReference type="SAM" id="Phobius"/>
    </source>
</evidence>
<dbReference type="InterPro" id="IPR021560">
    <property type="entry name" value="DUF3021"/>
</dbReference>
<dbReference type="EMBL" id="JAKTTI010000061">
    <property type="protein sequence ID" value="MCH1627894.1"/>
    <property type="molecule type" value="Genomic_DNA"/>
</dbReference>
<keyword evidence="1" id="KW-0472">Membrane</keyword>
<organism evidence="2 3">
    <name type="scientific">Fredinandcohnia quinoae</name>
    <dbReference type="NCBI Taxonomy" id="2918902"/>
    <lineage>
        <taxon>Bacteria</taxon>
        <taxon>Bacillati</taxon>
        <taxon>Bacillota</taxon>
        <taxon>Bacilli</taxon>
        <taxon>Bacillales</taxon>
        <taxon>Bacillaceae</taxon>
        <taxon>Fredinandcohnia</taxon>
    </lineage>
</organism>
<comment type="caution">
    <text evidence="2">The sequence shown here is derived from an EMBL/GenBank/DDBJ whole genome shotgun (WGS) entry which is preliminary data.</text>
</comment>
<protein>
    <submittedName>
        <fullName evidence="2">DUF3021 domain-containing protein</fullName>
    </submittedName>
</protein>
<dbReference type="AlphaFoldDB" id="A0AAW5EGA2"/>
<feature type="transmembrane region" description="Helical" evidence="1">
    <location>
        <begin position="100"/>
        <end position="122"/>
    </location>
</feature>
<keyword evidence="1" id="KW-1133">Transmembrane helix</keyword>
<dbReference type="RefSeq" id="WP_240257812.1">
    <property type="nucleotide sequence ID" value="NZ_JAKTTI010000061.1"/>
</dbReference>
<feature type="transmembrane region" description="Helical" evidence="1">
    <location>
        <begin position="73"/>
        <end position="94"/>
    </location>
</feature>
<sequence>MKTFIIRSFIGIFFGGFLAVLITNLTIIFGGLEIIDGPLFVKNSIGSILCGWFFTVSPLYFEKRNLKLSQQTILHFLTVTSLYLILALTIGWIPFTIINILLTLVISIFVYTIFWVAFYLYFKNQARKLNDCLKRL</sequence>
<evidence type="ECO:0000313" key="2">
    <source>
        <dbReference type="EMBL" id="MCH1627894.1"/>
    </source>
</evidence>
<dbReference type="Pfam" id="PF11457">
    <property type="entry name" value="DUF3021"/>
    <property type="match status" value="1"/>
</dbReference>
<feature type="transmembrane region" description="Helical" evidence="1">
    <location>
        <begin position="44"/>
        <end position="61"/>
    </location>
</feature>
<dbReference type="Proteomes" id="UP001431131">
    <property type="component" value="Unassembled WGS sequence"/>
</dbReference>
<feature type="transmembrane region" description="Helical" evidence="1">
    <location>
        <begin position="12"/>
        <end position="32"/>
    </location>
</feature>
<keyword evidence="3" id="KW-1185">Reference proteome</keyword>